<protein>
    <recommendedName>
        <fullName evidence="1">Integrase catalytic domain-containing protein</fullName>
    </recommendedName>
</protein>
<dbReference type="GO" id="GO:0003676">
    <property type="term" value="F:nucleic acid binding"/>
    <property type="evidence" value="ECO:0007669"/>
    <property type="project" value="InterPro"/>
</dbReference>
<proteinExistence type="predicted"/>
<evidence type="ECO:0000259" key="1">
    <source>
        <dbReference type="PROSITE" id="PS50994"/>
    </source>
</evidence>
<dbReference type="InterPro" id="IPR001584">
    <property type="entry name" value="Integrase_cat-core"/>
</dbReference>
<dbReference type="InterPro" id="IPR036397">
    <property type="entry name" value="RNaseH_sf"/>
</dbReference>
<organism evidence="2">
    <name type="scientific">Fagus sylvatica</name>
    <name type="common">Beechnut</name>
    <dbReference type="NCBI Taxonomy" id="28930"/>
    <lineage>
        <taxon>Eukaryota</taxon>
        <taxon>Viridiplantae</taxon>
        <taxon>Streptophyta</taxon>
        <taxon>Embryophyta</taxon>
        <taxon>Tracheophyta</taxon>
        <taxon>Spermatophyta</taxon>
        <taxon>Magnoliopsida</taxon>
        <taxon>eudicotyledons</taxon>
        <taxon>Gunneridae</taxon>
        <taxon>Pentapetalae</taxon>
        <taxon>rosids</taxon>
        <taxon>fabids</taxon>
        <taxon>Fagales</taxon>
        <taxon>Fagaceae</taxon>
        <taxon>Fagus</taxon>
    </lineage>
</organism>
<dbReference type="Gene3D" id="3.30.420.10">
    <property type="entry name" value="Ribonuclease H-like superfamily/Ribonuclease H"/>
    <property type="match status" value="1"/>
</dbReference>
<accession>A0A2N9IIP1</accession>
<feature type="domain" description="Integrase catalytic" evidence="1">
    <location>
        <begin position="194"/>
        <end position="357"/>
    </location>
</feature>
<dbReference type="Gene3D" id="1.10.340.70">
    <property type="match status" value="1"/>
</dbReference>
<dbReference type="SUPFAM" id="SSF53098">
    <property type="entry name" value="Ribonuclease H-like"/>
    <property type="match status" value="1"/>
</dbReference>
<dbReference type="AlphaFoldDB" id="A0A2N9IIP1"/>
<dbReference type="GO" id="GO:0015074">
    <property type="term" value="P:DNA integration"/>
    <property type="evidence" value="ECO:0007669"/>
    <property type="project" value="InterPro"/>
</dbReference>
<dbReference type="PANTHER" id="PTHR45835">
    <property type="entry name" value="YALI0A06105P"/>
    <property type="match status" value="1"/>
</dbReference>
<evidence type="ECO:0000313" key="2">
    <source>
        <dbReference type="EMBL" id="SPD24175.1"/>
    </source>
</evidence>
<dbReference type="PANTHER" id="PTHR45835:SF99">
    <property type="entry name" value="CHROMO DOMAIN-CONTAINING PROTEIN-RELATED"/>
    <property type="match status" value="1"/>
</dbReference>
<dbReference type="PROSITE" id="PS50994">
    <property type="entry name" value="INTEGRASE"/>
    <property type="match status" value="1"/>
</dbReference>
<gene>
    <name evidence="2" type="ORF">FSB_LOCUS52057</name>
</gene>
<sequence>MWLALSLGCYKWYQSQPSNPVWARTYGNEDVRDLSGEDCDAPNSNKYISYRIWSQWYIEVRMGTSDALLAQLNLRPTLLERIIGAQGKDHKLVKINEAVKKGERSKFSIRSDGTLLYEHRVCVPNDGELRKEILEEAHCTTYTMHPGSTKMYRNLREHFWWDGMKNDIAQFVARCLTCQQVKIEHQRPSGLLQPLSIPQWKWEQISMDFVSGLPRTRKDHDSIWVIVDRLTKSAHFLAVKTTYSLSRLARLFVDEIVRLHGAPVSILSDRDPRFTSRFWPRLHQAMGTRLSFSTAFHPQSDGQTERTIQTLEDMLRACVLNFQGSWEEHLPLIEFAYNNSFHASIGMAPYEALYGRKCRSPVCWDEVGESRLVGPEIIQITSEKIRLIRERIQTAQSRQKSYADRRRRDLEFIVGDHVFLKVKPVEGNYEIWA</sequence>
<name>A0A2N9IIP1_FAGSY</name>
<dbReference type="FunFam" id="1.10.340.70:FF:000001">
    <property type="entry name" value="Retrovirus-related Pol polyprotein from transposon gypsy-like Protein"/>
    <property type="match status" value="1"/>
</dbReference>
<reference evidence="2" key="1">
    <citation type="submission" date="2018-02" db="EMBL/GenBank/DDBJ databases">
        <authorList>
            <person name="Cohen D.B."/>
            <person name="Kent A.D."/>
        </authorList>
    </citation>
    <scope>NUCLEOTIDE SEQUENCE</scope>
</reference>
<dbReference type="EMBL" id="OIVN01005834">
    <property type="protein sequence ID" value="SPD24175.1"/>
    <property type="molecule type" value="Genomic_DNA"/>
</dbReference>
<dbReference type="Pfam" id="PF17921">
    <property type="entry name" value="Integrase_H2C2"/>
    <property type="match status" value="1"/>
</dbReference>
<dbReference type="InterPro" id="IPR041588">
    <property type="entry name" value="Integrase_H2C2"/>
</dbReference>
<dbReference type="InterPro" id="IPR012337">
    <property type="entry name" value="RNaseH-like_sf"/>
</dbReference>